<sequence length="1892" mass="213372">MDLFPAAPSSSAGAPFVPPSQRGDAPLAGILPPELEDIDPKRFFPDFEQDGILRFSRVFASNSKPTLKNQIWWTSRTFKKYKEAIPVTTTDEKAAQIEEMAAVSSIQRTETAEANLEAEQQQKPKEEAGEEGTENEKGPPTDRTEGTDPWALRIGPPPRKEDCCTDEYELLCAENLDELLSSEKQKPTNEDDDESAPPWRYGPAQMWYDRFGVPANPSNFDYGLKRRGTALSKRPPDDGTVPLPSEDDRNFLPVHFLHWEDDIIIDPEQAREKLVKELSSVKLPRCGWIPTPYTRSYKAFIAAWKNKTFFEYLLNPTRYSSPLNTSADLSNDSRLPIDPQHSLFPFENYELENTQWEDDIIWDSANMPAIPKPRVLTLDYEDDPRAFGMPEDAAQVEEVLQQQQQQVGARSLGKEQGVMKKSKLILAQVLKRQRQEVEEQIETQIAQIADKDPFNLSNDEYYAPKSSGANAKTQRSLANLTIQHSLPAQNLHPALFPLLQHNVVAQLRHFHRPPLSRRTAQGMTGRTVPIQSLTRHMRLKSNEQQNLADGGGFELFVMRELHNLTGRDGTLVAMEYVEEFPPLLNQTGMASKIRNYYKKKLTKEEEKREFEFGETAFSHTSPFLGNLSPNESLQAIENNMYRATVFQHHPMGTDFLLIRNKYGLFIRQFPALFVVGQQMPLYEVPTPNSKRAKDFNKDFMMSYIFRLFWQSDDLPKRIRMDEMKQMYPGQEGLIRKNLKQCAELRRMEGHEYWVLREDYRLPNREEVSNMVTPEMYCAYASMLAAEQRLKDAGYGEKYLHVPENADDSDDQLNMEDEIKCAPWNATKSYISAMKGKCFLDQTGVADPTGTGLGFSFVRVSTKPQKPPKEEVDKEAPKKLVTGTNADLRKLSLKEARQMCREFGLTDEEIGSLERWDVIDVIRTLSTQAAQGTSDSQVSRFARGNARANFADMQNKHKEHCQLVFERQNKWLRSATEAQQSDEEWHHRHDESDDEESHLPGGRGKLYSTTVTLTQADKRKLEFEREERERLDLQRMIRGEVTKGNSTVSVAAKEAVAAAAANDRQQTAQTQAAEPDGPQDVFTLPNPQSSSGTSAIAQRKLRIYRTIKNRDGTESTRIETVSHPQLIEAYVRIRTTRDDNFIKVYAQMDDQYKEEKRKERRRQQQEGGRRPRKGGAAGEPKSVAQRQDNIAAAASFVKSVLEQQQQLQQQQQQKHQQPQSLPAAQLPHQVQAVQQQNSQQKDTPAALSVGAQLPIKPGPKPKKPQIEKKQRKEKPPPPPPKQKDLKITCSACGEIGHMKTNRHCPLYGKEEDLASKTVGEICQPTTSKLSDVPDEEGDRLPSGELIEVEGTRLKISKKLYKCAEKERKEALRLHIPRKALERPLKKKKLLKSAGKKTMALMPTAETTTANLGIPTEQNQPQEQQQKAGTAAGTTMTAAATDAAAAVIVEEQTVPLKLRVPLTLSISISNVASVSSIGPLSAISSTSSASGVPPSSAGPTKRRGTIEETDYLMGPLKSVHRRRADPRVSMGSVLMEILNELKNIAGSEHFTFPVNTKKVPDYLEVIKKPMDLQQIRKNVSENKYELRRQFLEDLTQILANSITYNGAVHPITEAAQRMLQHATKRLEDNEQKLIELEKQINPLLDDDDMVGFSHILLQIVQECKNLPKSAAFHARVDLKKFPHYNDKIQRPMDLGTIEQNIKDHRYTTIAAFRRDIDQILINSRIFNGPQSAYSLKAEEIVELTNQLLNNSQRHLAELETNIQRALTVSTNEEEKIEAGDGGGAAEAENEAEGTSGGGGGMLQEDLEMSGENSEGEEEREEGELVDMDEEETRVWDDEDTLISAAVPVSSEEKLEESAMHTSGQLNADLALSDSDEEQLMSAKKPKLDDFDASL</sequence>
<feature type="region of interest" description="Disordered" evidence="9">
    <location>
        <begin position="1151"/>
        <end position="1182"/>
    </location>
</feature>
<feature type="compositionally biased region" description="Basic and acidic residues" evidence="9">
    <location>
        <begin position="1263"/>
        <end position="1285"/>
    </location>
</feature>
<feature type="compositionally biased region" description="Low complexity" evidence="9">
    <location>
        <begin position="1480"/>
        <end position="1497"/>
    </location>
</feature>
<feature type="region of interest" description="Disordered" evidence="9">
    <location>
        <begin position="1"/>
        <end position="27"/>
    </location>
</feature>
<feature type="region of interest" description="Disordered" evidence="9">
    <location>
        <begin position="1062"/>
        <end position="1094"/>
    </location>
</feature>
<protein>
    <recommendedName>
        <fullName evidence="10">Bromo domain-containing protein</fullName>
    </recommendedName>
</protein>
<dbReference type="InterPro" id="IPR018359">
    <property type="entry name" value="Bromodomain_CS"/>
</dbReference>
<dbReference type="GO" id="GO:0005634">
    <property type="term" value="C:nucleus"/>
    <property type="evidence" value="ECO:0007669"/>
    <property type="project" value="UniProtKB-SubCell"/>
</dbReference>
<comment type="similarity">
    <text evidence="2">Belongs to the TAF1 family.</text>
</comment>
<dbReference type="PRINTS" id="PR00503">
    <property type="entry name" value="BROMODOMAIN"/>
</dbReference>
<feature type="region of interest" description="Disordered" evidence="9">
    <location>
        <begin position="104"/>
        <end position="159"/>
    </location>
</feature>
<dbReference type="CDD" id="cd05511">
    <property type="entry name" value="Bromo_TFIID"/>
    <property type="match status" value="1"/>
</dbReference>
<gene>
    <name evidence="11" type="ORF">niasHS_014577</name>
</gene>
<keyword evidence="12" id="KW-1185">Reference proteome</keyword>
<dbReference type="PANTHER" id="PTHR13900:SF0">
    <property type="entry name" value="TRANSCRIPTION INITIATION FACTOR TFIID SUBUNIT 1"/>
    <property type="match status" value="1"/>
</dbReference>
<feature type="domain" description="Bromo" evidence="10">
    <location>
        <begin position="1540"/>
        <end position="1610"/>
    </location>
</feature>
<dbReference type="InterPro" id="IPR001487">
    <property type="entry name" value="Bromodomain"/>
</dbReference>
<keyword evidence="6" id="KW-0539">Nucleus</keyword>
<feature type="region of interest" description="Disordered" evidence="9">
    <location>
        <begin position="1480"/>
        <end position="1505"/>
    </location>
</feature>
<evidence type="ECO:0000256" key="9">
    <source>
        <dbReference type="SAM" id="MobiDB-lite"/>
    </source>
</evidence>
<feature type="compositionally biased region" description="Basic and acidic residues" evidence="9">
    <location>
        <begin position="1151"/>
        <end position="1168"/>
    </location>
</feature>
<name>A0ABD2INE7_HETSC</name>
<evidence type="ECO:0000313" key="12">
    <source>
        <dbReference type="Proteomes" id="UP001620645"/>
    </source>
</evidence>
<evidence type="ECO:0000256" key="7">
    <source>
        <dbReference type="PROSITE-ProRule" id="PRU00035"/>
    </source>
</evidence>
<dbReference type="Pfam" id="PF00439">
    <property type="entry name" value="Bromodomain"/>
    <property type="match status" value="2"/>
</dbReference>
<feature type="region of interest" description="Disordered" evidence="9">
    <location>
        <begin position="1767"/>
        <end position="1892"/>
    </location>
</feature>
<dbReference type="Pfam" id="PF15288">
    <property type="entry name" value="zf-CCHC_6"/>
    <property type="match status" value="1"/>
</dbReference>
<feature type="compositionally biased region" description="Basic and acidic residues" evidence="9">
    <location>
        <begin position="1883"/>
        <end position="1892"/>
    </location>
</feature>
<dbReference type="Gene3D" id="1.20.920.10">
    <property type="entry name" value="Bromodomain-like"/>
    <property type="match status" value="2"/>
</dbReference>
<feature type="domain" description="Bromo" evidence="10">
    <location>
        <begin position="1662"/>
        <end position="1732"/>
    </location>
</feature>
<feature type="compositionally biased region" description="Acidic residues" evidence="9">
    <location>
        <begin position="1802"/>
        <end position="1838"/>
    </location>
</feature>
<feature type="region of interest" description="Disordered" evidence="9">
    <location>
        <begin position="1207"/>
        <end position="1285"/>
    </location>
</feature>
<comment type="subcellular location">
    <subcellularLocation>
        <location evidence="1">Nucleus</location>
    </subcellularLocation>
</comment>
<evidence type="ECO:0000313" key="11">
    <source>
        <dbReference type="EMBL" id="KAL3078795.1"/>
    </source>
</evidence>
<evidence type="ECO:0000256" key="2">
    <source>
        <dbReference type="ARBA" id="ARBA00009064"/>
    </source>
</evidence>
<dbReference type="SMART" id="SM00297">
    <property type="entry name" value="BROMO"/>
    <property type="match status" value="2"/>
</dbReference>
<dbReference type="SUPFAM" id="SSF47370">
    <property type="entry name" value="Bromodomain"/>
    <property type="match status" value="2"/>
</dbReference>
<feature type="compositionally biased region" description="Low complexity" evidence="9">
    <location>
        <begin position="1"/>
        <end position="15"/>
    </location>
</feature>
<evidence type="ECO:0000256" key="1">
    <source>
        <dbReference type="ARBA" id="ARBA00004123"/>
    </source>
</evidence>
<dbReference type="InterPro" id="IPR041670">
    <property type="entry name" value="Znf-CCHC_6"/>
</dbReference>
<feature type="compositionally biased region" description="Polar residues" evidence="9">
    <location>
        <begin position="1084"/>
        <end position="1094"/>
    </location>
</feature>
<dbReference type="PROSITE" id="PS00633">
    <property type="entry name" value="BROMODOMAIN_1"/>
    <property type="match status" value="1"/>
</dbReference>
<keyword evidence="5" id="KW-0804">Transcription</keyword>
<keyword evidence="3" id="KW-0805">Transcription regulation</keyword>
<evidence type="ECO:0000259" key="10">
    <source>
        <dbReference type="PROSITE" id="PS50014"/>
    </source>
</evidence>
<feature type="compositionally biased region" description="Low complexity" evidence="9">
    <location>
        <begin position="1207"/>
        <end position="1239"/>
    </location>
</feature>
<comment type="caution">
    <text evidence="11">The sequence shown here is derived from an EMBL/GenBank/DDBJ whole genome shotgun (WGS) entry which is preliminary data.</text>
</comment>
<reference evidence="11 12" key="1">
    <citation type="submission" date="2024-10" db="EMBL/GenBank/DDBJ databases">
        <authorList>
            <person name="Kim D."/>
        </authorList>
    </citation>
    <scope>NUCLEOTIDE SEQUENCE [LARGE SCALE GENOMIC DNA]</scope>
    <source>
        <strain evidence="11">Taebaek</strain>
    </source>
</reference>
<dbReference type="PROSITE" id="PS50014">
    <property type="entry name" value="BROMODOMAIN_2"/>
    <property type="match status" value="2"/>
</dbReference>
<evidence type="ECO:0000256" key="3">
    <source>
        <dbReference type="ARBA" id="ARBA00023015"/>
    </source>
</evidence>
<organism evidence="11 12">
    <name type="scientific">Heterodera schachtii</name>
    <name type="common">Sugarbeet cyst nematode worm</name>
    <name type="synonym">Tylenchus schachtii</name>
    <dbReference type="NCBI Taxonomy" id="97005"/>
    <lineage>
        <taxon>Eukaryota</taxon>
        <taxon>Metazoa</taxon>
        <taxon>Ecdysozoa</taxon>
        <taxon>Nematoda</taxon>
        <taxon>Chromadorea</taxon>
        <taxon>Rhabditida</taxon>
        <taxon>Tylenchina</taxon>
        <taxon>Tylenchomorpha</taxon>
        <taxon>Tylenchoidea</taxon>
        <taxon>Heteroderidae</taxon>
        <taxon>Heteroderinae</taxon>
        <taxon>Heterodera</taxon>
    </lineage>
</organism>
<evidence type="ECO:0000256" key="6">
    <source>
        <dbReference type="ARBA" id="ARBA00023242"/>
    </source>
</evidence>
<evidence type="ECO:0000256" key="5">
    <source>
        <dbReference type="ARBA" id="ARBA00023163"/>
    </source>
</evidence>
<keyword evidence="8" id="KW-0175">Coiled coil</keyword>
<dbReference type="FunFam" id="1.20.920.10:FF:000066">
    <property type="entry name" value="Transcription initiation factor TFIID subunit 1"/>
    <property type="match status" value="1"/>
</dbReference>
<accession>A0ABD2INE7</accession>
<dbReference type="Pfam" id="PF12157">
    <property type="entry name" value="DUF3591"/>
    <property type="match status" value="1"/>
</dbReference>
<dbReference type="InterPro" id="IPR036427">
    <property type="entry name" value="Bromodomain-like_sf"/>
</dbReference>
<proteinExistence type="inferred from homology"/>
<dbReference type="EMBL" id="JBICCN010000309">
    <property type="protein sequence ID" value="KAL3078795.1"/>
    <property type="molecule type" value="Genomic_DNA"/>
</dbReference>
<dbReference type="Proteomes" id="UP001620645">
    <property type="component" value="Unassembled WGS sequence"/>
</dbReference>
<evidence type="ECO:0000256" key="8">
    <source>
        <dbReference type="SAM" id="Coils"/>
    </source>
</evidence>
<feature type="compositionally biased region" description="Basic and acidic residues" evidence="9">
    <location>
        <begin position="134"/>
        <end position="146"/>
    </location>
</feature>
<feature type="compositionally biased region" description="Low complexity" evidence="9">
    <location>
        <begin position="1062"/>
        <end position="1072"/>
    </location>
</feature>
<feature type="coiled-coil region" evidence="8">
    <location>
        <begin position="1610"/>
        <end position="1644"/>
    </location>
</feature>
<evidence type="ECO:0000256" key="4">
    <source>
        <dbReference type="ARBA" id="ARBA00023117"/>
    </source>
</evidence>
<dbReference type="InterPro" id="IPR040240">
    <property type="entry name" value="TAF1"/>
</dbReference>
<feature type="region of interest" description="Disordered" evidence="9">
    <location>
        <begin position="974"/>
        <end position="1010"/>
    </location>
</feature>
<dbReference type="PANTHER" id="PTHR13900">
    <property type="entry name" value="TRANSCRIPTION INITIATION FACTOR TFIID"/>
    <property type="match status" value="1"/>
</dbReference>
<keyword evidence="4 7" id="KW-0103">Bromodomain</keyword>
<dbReference type="InterPro" id="IPR022591">
    <property type="entry name" value="TAF1_HAT_dom"/>
</dbReference>